<feature type="transmembrane region" description="Helical" evidence="2">
    <location>
        <begin position="6"/>
        <end position="25"/>
    </location>
</feature>
<dbReference type="EMBL" id="CP036268">
    <property type="protein sequence ID" value="QDT37275.1"/>
    <property type="molecule type" value="Genomic_DNA"/>
</dbReference>
<sequence>MVDFMPHLIYAIAGFLAFKIFISMTRDHERATWKRLNRKLRDDLSRQAREEAKQREAEKEAREKLEKEASKAA</sequence>
<proteinExistence type="predicted"/>
<dbReference type="KEGG" id="svp:Pan189_16480"/>
<protein>
    <submittedName>
        <fullName evidence="3">Uncharacterized protein</fullName>
    </submittedName>
</protein>
<accession>A0A517R051</accession>
<gene>
    <name evidence="3" type="ORF">Pan189_16480</name>
</gene>
<keyword evidence="2" id="KW-0472">Membrane</keyword>
<evidence type="ECO:0000313" key="3">
    <source>
        <dbReference type="EMBL" id="QDT37275.1"/>
    </source>
</evidence>
<dbReference type="AlphaFoldDB" id="A0A517R051"/>
<evidence type="ECO:0000256" key="1">
    <source>
        <dbReference type="SAM" id="MobiDB-lite"/>
    </source>
</evidence>
<name>A0A517R051_9PLAN</name>
<keyword evidence="4" id="KW-1185">Reference proteome</keyword>
<keyword evidence="2" id="KW-0812">Transmembrane</keyword>
<keyword evidence="2" id="KW-1133">Transmembrane helix</keyword>
<reference evidence="3 4" key="1">
    <citation type="submission" date="2019-02" db="EMBL/GenBank/DDBJ databases">
        <title>Deep-cultivation of Planctomycetes and their phenomic and genomic characterization uncovers novel biology.</title>
        <authorList>
            <person name="Wiegand S."/>
            <person name="Jogler M."/>
            <person name="Boedeker C."/>
            <person name="Pinto D."/>
            <person name="Vollmers J."/>
            <person name="Rivas-Marin E."/>
            <person name="Kohn T."/>
            <person name="Peeters S.H."/>
            <person name="Heuer A."/>
            <person name="Rast P."/>
            <person name="Oberbeckmann S."/>
            <person name="Bunk B."/>
            <person name="Jeske O."/>
            <person name="Meyerdierks A."/>
            <person name="Storesund J.E."/>
            <person name="Kallscheuer N."/>
            <person name="Luecker S."/>
            <person name="Lage O.M."/>
            <person name="Pohl T."/>
            <person name="Merkel B.J."/>
            <person name="Hornburger P."/>
            <person name="Mueller R.-W."/>
            <person name="Bruemmer F."/>
            <person name="Labrenz M."/>
            <person name="Spormann A.M."/>
            <person name="Op den Camp H."/>
            <person name="Overmann J."/>
            <person name="Amann R."/>
            <person name="Jetten M.S.M."/>
            <person name="Mascher T."/>
            <person name="Medema M.H."/>
            <person name="Devos D.P."/>
            <person name="Kaster A.-K."/>
            <person name="Ovreas L."/>
            <person name="Rohde M."/>
            <person name="Galperin M.Y."/>
            <person name="Jogler C."/>
        </authorList>
    </citation>
    <scope>NUCLEOTIDE SEQUENCE [LARGE SCALE GENOMIC DNA]</scope>
    <source>
        <strain evidence="3 4">Pan189</strain>
    </source>
</reference>
<dbReference type="RefSeq" id="WP_145363406.1">
    <property type="nucleotide sequence ID" value="NZ_CP036268.1"/>
</dbReference>
<evidence type="ECO:0000313" key="4">
    <source>
        <dbReference type="Proteomes" id="UP000317318"/>
    </source>
</evidence>
<feature type="region of interest" description="Disordered" evidence="1">
    <location>
        <begin position="47"/>
        <end position="73"/>
    </location>
</feature>
<dbReference type="Proteomes" id="UP000317318">
    <property type="component" value="Chromosome"/>
</dbReference>
<evidence type="ECO:0000256" key="2">
    <source>
        <dbReference type="SAM" id="Phobius"/>
    </source>
</evidence>
<organism evidence="3 4">
    <name type="scientific">Stratiformator vulcanicus</name>
    <dbReference type="NCBI Taxonomy" id="2527980"/>
    <lineage>
        <taxon>Bacteria</taxon>
        <taxon>Pseudomonadati</taxon>
        <taxon>Planctomycetota</taxon>
        <taxon>Planctomycetia</taxon>
        <taxon>Planctomycetales</taxon>
        <taxon>Planctomycetaceae</taxon>
        <taxon>Stratiformator</taxon>
    </lineage>
</organism>